<proteinExistence type="predicted"/>
<dbReference type="RefSeq" id="YP_009217122.1">
    <property type="nucleotide sequence ID" value="NC_028999.1"/>
</dbReference>
<sequence length="337" mass="38657">MSKRFVMLETQPQVELVHEYLRHFISVNPAAGLPVANKTTALKVVFSLVENLLIGRSAFEDEYNLDVKVAAAIYGLAETGLKDKHFKTAQLFMDNPLFDGIIQDLDTQLDPHIERRTYTIWKVIQFAGVIGIAEGEDHRISEYYRLTDQNNGDDNAVLALNCQNLVSFLMTEFIKSFNAVLSDPRTAQRIAALYSNDEKQMLRMLNELAHPYRQVIALFLDTLTTMYPMVELAPECPQLNEDFFAVIGLININEFKQNYVRKVIAAFGLSYFSAYLKKDKRYLLEYSAANIMALYEQTITNKTEKDMHQLLQSLINGDYLPPEERAIAERLYQESNR</sequence>
<evidence type="ECO:0000313" key="1">
    <source>
        <dbReference type="EMBL" id="AEH03466.1"/>
    </source>
</evidence>
<reference evidence="1 2" key="1">
    <citation type="journal article" date="2011" name="Microbiology">
        <title>The Pseudomonas aeruginosa generalized transducing phage phiPA3 is a new member of the phiKZ-like group of 'jumbo' phages, and infects model laboratory strains and clinical isolates from cystic fibrosis patients.</title>
        <authorList>
            <person name="Monson R."/>
            <person name="Foulds I."/>
            <person name="Foweraker J."/>
            <person name="Welch M."/>
            <person name="Salmond G.P."/>
        </authorList>
    </citation>
    <scope>NUCLEOTIDE SEQUENCE [LARGE SCALE GENOMIC DNA]</scope>
</reference>
<dbReference type="GeneID" id="26643570"/>
<evidence type="ECO:0000313" key="2">
    <source>
        <dbReference type="Proteomes" id="UP000008388"/>
    </source>
</evidence>
<organism evidence="1 2">
    <name type="scientific">Pseudomonas phage PhiPA3</name>
    <name type="common">Pseudomonas aeruginosa phage PhiPA3</name>
    <dbReference type="NCBI Taxonomy" id="998086"/>
    <lineage>
        <taxon>Viruses</taxon>
        <taxon>Duplodnaviria</taxon>
        <taxon>Heunggongvirae</taxon>
        <taxon>Uroviricota</taxon>
        <taxon>Caudoviricetes</taxon>
        <taxon>Chimalliviridae</taxon>
        <taxon>Miltoncavirus</taxon>
        <taxon>Miltoncavirus PhiPA3</taxon>
    </lineage>
</organism>
<protein>
    <submittedName>
        <fullName evidence="1">Uncharacterized protein 039</fullName>
    </submittedName>
</protein>
<accession>F8SJS1</accession>
<gene>
    <name evidence="1" type="primary">039</name>
</gene>
<keyword evidence="2" id="KW-1185">Reference proteome</keyword>
<dbReference type="EMBL" id="HQ630627">
    <property type="protein sequence ID" value="AEH03466.1"/>
    <property type="molecule type" value="Genomic_DNA"/>
</dbReference>
<dbReference type="Proteomes" id="UP000008388">
    <property type="component" value="Segment"/>
</dbReference>
<name>F8SJS1_BPPA3</name>
<dbReference type="OrthoDB" id="32896at10239"/>
<dbReference type="KEGG" id="vg:26643570"/>
<organismHost>
    <name type="scientific">Pseudomonas aeruginosa</name>
    <dbReference type="NCBI Taxonomy" id="287"/>
</organismHost>